<feature type="compositionally biased region" description="Basic residues" evidence="4">
    <location>
        <begin position="56"/>
        <end position="73"/>
    </location>
</feature>
<dbReference type="EC" id="3.1.3.1" evidence="2"/>
<feature type="region of interest" description="Disordered" evidence="4">
    <location>
        <begin position="49"/>
        <end position="119"/>
    </location>
</feature>
<dbReference type="SUPFAM" id="SSF53649">
    <property type="entry name" value="Alkaline phosphatase-like"/>
    <property type="match status" value="1"/>
</dbReference>
<protein>
    <recommendedName>
        <fullName evidence="2">alkaline phosphatase</fullName>
        <ecNumber evidence="2">3.1.3.1</ecNumber>
    </recommendedName>
</protein>
<dbReference type="EMBL" id="IACL01033490">
    <property type="protein sequence ID" value="LAB02831.1"/>
    <property type="molecule type" value="Transcribed_RNA"/>
</dbReference>
<comment type="subcellular location">
    <subcellularLocation>
        <location evidence="1">Cell membrane</location>
        <topology evidence="1">Lipid-anchor</topology>
        <topology evidence="1">GPI-anchor</topology>
    </subcellularLocation>
</comment>
<dbReference type="Pfam" id="PF00245">
    <property type="entry name" value="Alk_phosphatase"/>
    <property type="match status" value="1"/>
</dbReference>
<sequence>MGIPTITATRILKGQMQTPPTPESPLSMDAFPFVALSKVGSQCFYLCDLCTPSGKGRGRRKEKGREGKRKREGKRREERGRKEEEEKRREKKKRSEEKGREGKGREEKRRENMEWNGTE</sequence>
<keyword evidence="3" id="KW-0325">Glycoprotein</keyword>
<name>A0A2D4K273_9SAUR</name>
<evidence type="ECO:0000256" key="3">
    <source>
        <dbReference type="ARBA" id="ARBA00022622"/>
    </source>
</evidence>
<dbReference type="GO" id="GO:0004035">
    <property type="term" value="F:alkaline phosphatase activity"/>
    <property type="evidence" value="ECO:0007669"/>
    <property type="project" value="UniProtKB-EC"/>
</dbReference>
<proteinExistence type="predicted"/>
<accession>A0A2D4K273</accession>
<dbReference type="InterPro" id="IPR017850">
    <property type="entry name" value="Alkaline_phosphatase_core_sf"/>
</dbReference>
<feature type="compositionally biased region" description="Basic and acidic residues" evidence="4">
    <location>
        <begin position="74"/>
        <end position="113"/>
    </location>
</feature>
<feature type="region of interest" description="Disordered" evidence="4">
    <location>
        <begin position="1"/>
        <end position="25"/>
    </location>
</feature>
<evidence type="ECO:0000256" key="4">
    <source>
        <dbReference type="SAM" id="MobiDB-lite"/>
    </source>
</evidence>
<dbReference type="InterPro" id="IPR001952">
    <property type="entry name" value="Alkaline_phosphatase"/>
</dbReference>
<keyword evidence="3" id="KW-0472">Membrane</keyword>
<organism evidence="5">
    <name type="scientific">Micrurus paraensis</name>
    <dbReference type="NCBI Taxonomy" id="1970185"/>
    <lineage>
        <taxon>Eukaryota</taxon>
        <taxon>Metazoa</taxon>
        <taxon>Chordata</taxon>
        <taxon>Craniata</taxon>
        <taxon>Vertebrata</taxon>
        <taxon>Euteleostomi</taxon>
        <taxon>Lepidosauria</taxon>
        <taxon>Squamata</taxon>
        <taxon>Bifurcata</taxon>
        <taxon>Unidentata</taxon>
        <taxon>Episquamata</taxon>
        <taxon>Toxicofera</taxon>
        <taxon>Serpentes</taxon>
        <taxon>Colubroidea</taxon>
        <taxon>Elapidae</taxon>
        <taxon>Elapinae</taxon>
        <taxon>Micrurus</taxon>
    </lineage>
</organism>
<dbReference type="Gene3D" id="3.40.720.10">
    <property type="entry name" value="Alkaline Phosphatase, subunit A"/>
    <property type="match status" value="1"/>
</dbReference>
<dbReference type="AlphaFoldDB" id="A0A2D4K273"/>
<evidence type="ECO:0000313" key="5">
    <source>
        <dbReference type="EMBL" id="LAB02831.1"/>
    </source>
</evidence>
<keyword evidence="3" id="KW-0449">Lipoprotein</keyword>
<dbReference type="GO" id="GO:0098552">
    <property type="term" value="C:side of membrane"/>
    <property type="evidence" value="ECO:0007669"/>
    <property type="project" value="UniProtKB-KW"/>
</dbReference>
<evidence type="ECO:0000256" key="1">
    <source>
        <dbReference type="ARBA" id="ARBA00004609"/>
    </source>
</evidence>
<reference evidence="5" key="1">
    <citation type="submission" date="2017-07" db="EMBL/GenBank/DDBJ databases">
        <authorList>
            <person name="Mikheyev A."/>
            <person name="Grau M."/>
        </authorList>
    </citation>
    <scope>NUCLEOTIDE SEQUENCE</scope>
    <source>
        <tissue evidence="5">Venom_gland</tissue>
    </source>
</reference>
<keyword evidence="3" id="KW-0336">GPI-anchor</keyword>
<evidence type="ECO:0000256" key="2">
    <source>
        <dbReference type="ARBA" id="ARBA00012647"/>
    </source>
</evidence>
<dbReference type="GO" id="GO:0005886">
    <property type="term" value="C:plasma membrane"/>
    <property type="evidence" value="ECO:0007669"/>
    <property type="project" value="UniProtKB-SubCell"/>
</dbReference>
<reference evidence="5" key="2">
    <citation type="submission" date="2017-11" db="EMBL/GenBank/DDBJ databases">
        <title>Coralsnake Venomics: Analyses of Venom Gland Transcriptomes and Proteomes of Six Brazilian Taxa.</title>
        <authorList>
            <person name="Aird S.D."/>
            <person name="Jorge da Silva N."/>
            <person name="Qiu L."/>
            <person name="Villar-Briones A."/>
            <person name="Aparecida-Saddi V."/>
            <person name="Campos-Telles M.P."/>
            <person name="Grau M."/>
            <person name="Mikheyev A.S."/>
        </authorList>
    </citation>
    <scope>NUCLEOTIDE SEQUENCE</scope>
    <source>
        <tissue evidence="5">Venom_gland</tissue>
    </source>
</reference>